<protein>
    <recommendedName>
        <fullName evidence="1">LA2681-like HEPN domain-containing protein</fullName>
    </recommendedName>
</protein>
<dbReference type="InterPro" id="IPR040826">
    <property type="entry name" value="HEPN_LA2681"/>
</dbReference>
<name>A0A365L2D0_9BACL</name>
<sequence length="458" mass="53943">MTNLQEIAHSDDYGQFELKDLYQATQMLLQEFQKTKTEPEKLKDILDHLKKRLEGQAAYPLAILLESSQLGIRHQLQKEWNSPMKQRQLFLFESLFFQFRGKVPPTIWNQICLNYAEVLIYVGRSMDGLHVLEQMVEHENEDPSYQRKEAERGWGLLFYSTFLTGKEEKADALHKARELLSEGAEGITDTNGRALYADRLKLAQKMLDEIGPVDVTANYKPNFFEGREKEYRDWCAKQHLLLNHDNEVDPEGTMKLDTLRYRYKGQDKDRGVFLEAFMNSLIAEFTAHREKLYDALELDKSEPMRNEQLKTVYRESFTLFNKTAQFVNHYYKLDIKNQHAVMQRIWFEEEHPKNPLKPFIRDTKNSALKALYWLSKEIYGYERSESQNLAMIRSLQLRDQMERSFVQVITKQEEIAKTGDLRKHQMTQSELERLALSTTFKARNALMYLGFAVGMEKE</sequence>
<accession>A0A365L2D0</accession>
<reference evidence="2 3" key="1">
    <citation type="submission" date="2018-06" db="EMBL/GenBank/DDBJ databases">
        <title>The draft genome sequences of strains SCU63 and S1.</title>
        <authorList>
            <person name="Gan L."/>
        </authorList>
    </citation>
    <scope>NUCLEOTIDE SEQUENCE [LARGE SCALE GENOMIC DNA]</scope>
    <source>
        <strain evidence="2 3">SCU63</strain>
    </source>
</reference>
<gene>
    <name evidence="2" type="ORF">DP120_08385</name>
</gene>
<evidence type="ECO:0000259" key="1">
    <source>
        <dbReference type="Pfam" id="PF18733"/>
    </source>
</evidence>
<evidence type="ECO:0000313" key="2">
    <source>
        <dbReference type="EMBL" id="RAZ79611.1"/>
    </source>
</evidence>
<dbReference type="RefSeq" id="WP_112223179.1">
    <property type="nucleotide sequence ID" value="NZ_CP047673.1"/>
</dbReference>
<dbReference type="Proteomes" id="UP000251002">
    <property type="component" value="Unassembled WGS sequence"/>
</dbReference>
<comment type="caution">
    <text evidence="2">The sequence shown here is derived from an EMBL/GenBank/DDBJ whole genome shotgun (WGS) entry which is preliminary data.</text>
</comment>
<keyword evidence="3" id="KW-1185">Reference proteome</keyword>
<organism evidence="2 3">
    <name type="scientific">Planococcus halotolerans</name>
    <dbReference type="NCBI Taxonomy" id="2233542"/>
    <lineage>
        <taxon>Bacteria</taxon>
        <taxon>Bacillati</taxon>
        <taxon>Bacillota</taxon>
        <taxon>Bacilli</taxon>
        <taxon>Bacillales</taxon>
        <taxon>Caryophanaceae</taxon>
        <taxon>Planococcus</taxon>
    </lineage>
</organism>
<dbReference type="Pfam" id="PF18733">
    <property type="entry name" value="HEPN_LA2681"/>
    <property type="match status" value="1"/>
</dbReference>
<evidence type="ECO:0000313" key="3">
    <source>
        <dbReference type="Proteomes" id="UP000251002"/>
    </source>
</evidence>
<proteinExistence type="predicted"/>
<feature type="domain" description="LA2681-like HEPN" evidence="1">
    <location>
        <begin position="283"/>
        <end position="456"/>
    </location>
</feature>
<dbReference type="AlphaFoldDB" id="A0A365L2D0"/>
<dbReference type="EMBL" id="QLZR01000002">
    <property type="protein sequence ID" value="RAZ79611.1"/>
    <property type="molecule type" value="Genomic_DNA"/>
</dbReference>